<dbReference type="SMART" id="SM01012">
    <property type="entry name" value="ANTAR"/>
    <property type="match status" value="1"/>
</dbReference>
<proteinExistence type="predicted"/>
<name>A0A840CF60_9RHOB</name>
<dbReference type="Proteomes" id="UP000585681">
    <property type="component" value="Unassembled WGS sequence"/>
</dbReference>
<dbReference type="PROSITE" id="PS50921">
    <property type="entry name" value="ANTAR"/>
    <property type="match status" value="1"/>
</dbReference>
<dbReference type="Pfam" id="PF03861">
    <property type="entry name" value="ANTAR"/>
    <property type="match status" value="1"/>
</dbReference>
<evidence type="ECO:0000259" key="1">
    <source>
        <dbReference type="PROSITE" id="PS50921"/>
    </source>
</evidence>
<evidence type="ECO:0000313" key="3">
    <source>
        <dbReference type="Proteomes" id="UP000585681"/>
    </source>
</evidence>
<dbReference type="EMBL" id="JACIEQ010000014">
    <property type="protein sequence ID" value="MBB4023930.1"/>
    <property type="molecule type" value="Genomic_DNA"/>
</dbReference>
<dbReference type="AlphaFoldDB" id="A0A840CF60"/>
<organism evidence="2 3">
    <name type="scientific">Actibacterium naphthalenivorans</name>
    <dbReference type="NCBI Taxonomy" id="1614693"/>
    <lineage>
        <taxon>Bacteria</taxon>
        <taxon>Pseudomonadati</taxon>
        <taxon>Pseudomonadota</taxon>
        <taxon>Alphaproteobacteria</taxon>
        <taxon>Rhodobacterales</taxon>
        <taxon>Roseobacteraceae</taxon>
        <taxon>Actibacterium</taxon>
    </lineage>
</organism>
<dbReference type="SUPFAM" id="SSF52172">
    <property type="entry name" value="CheY-like"/>
    <property type="match status" value="1"/>
</dbReference>
<dbReference type="Gene3D" id="1.10.10.10">
    <property type="entry name" value="Winged helix-like DNA-binding domain superfamily/Winged helix DNA-binding domain"/>
    <property type="match status" value="1"/>
</dbReference>
<gene>
    <name evidence="2" type="ORF">GGR17_003770</name>
</gene>
<protein>
    <submittedName>
        <fullName evidence="2">AmiR/NasT family two-component response regulator</fullName>
    </submittedName>
</protein>
<evidence type="ECO:0000313" key="2">
    <source>
        <dbReference type="EMBL" id="MBB4023930.1"/>
    </source>
</evidence>
<keyword evidence="3" id="KW-1185">Reference proteome</keyword>
<dbReference type="InterPro" id="IPR036388">
    <property type="entry name" value="WH-like_DNA-bd_sf"/>
</dbReference>
<dbReference type="InterPro" id="IPR005561">
    <property type="entry name" value="ANTAR"/>
</dbReference>
<dbReference type="RefSeq" id="WP_054539075.1">
    <property type="nucleotide sequence ID" value="NZ_JACIEQ010000014.1"/>
</dbReference>
<reference evidence="2" key="1">
    <citation type="submission" date="2020-08" db="EMBL/GenBank/DDBJ databases">
        <title>Genomic Encyclopedia of Type Strains, Phase IV (KMG-IV): sequencing the most valuable type-strain genomes for metagenomic binning, comparative biology and taxonomic classification.</title>
        <authorList>
            <person name="Goeker M."/>
        </authorList>
    </citation>
    <scope>NUCLEOTIDE SEQUENCE [LARGE SCALE GENOMIC DNA]</scope>
    <source>
        <strain evidence="2">DSM 105040</strain>
    </source>
</reference>
<dbReference type="GO" id="GO:0003723">
    <property type="term" value="F:RNA binding"/>
    <property type="evidence" value="ECO:0007669"/>
    <property type="project" value="InterPro"/>
</dbReference>
<feature type="domain" description="ANTAR" evidence="1">
    <location>
        <begin position="137"/>
        <end position="198"/>
    </location>
</feature>
<dbReference type="Gene3D" id="3.40.50.2300">
    <property type="match status" value="1"/>
</dbReference>
<comment type="caution">
    <text evidence="2">The sequence shown here is derived from an EMBL/GenBank/DDBJ whole genome shotgun (WGS) entry which is preliminary data.</text>
</comment>
<accession>A0A840CF60</accession>
<sequence>MKTPRLVQNFKGRRVVIFSSAGRSLEILDSTLRRLGLLPEVFASEPGKMLELPSDLRPHQDVVLIDGDQILPVNWPECYDLPVGMPPCPTIGLVGTEAPSRLKAMMQLGALAFLPKPIYAGSVFSALYLAVNEFNRVEALNASVAGLMERRRKRIHVIKAVAMLMRHRGLNEDAAYDFLRKESMRARVSIEDHCWILMQTASEGDENRNATPKRCRAH</sequence>
<dbReference type="InterPro" id="IPR011006">
    <property type="entry name" value="CheY-like_superfamily"/>
</dbReference>